<reference evidence="3 4" key="1">
    <citation type="submission" date="2023-07" db="EMBL/GenBank/DDBJ databases">
        <title>Sorghum-associated microbial communities from plants grown in Nebraska, USA.</title>
        <authorList>
            <person name="Schachtman D."/>
        </authorList>
    </citation>
    <scope>NUCLEOTIDE SEQUENCE [LARGE SCALE GENOMIC DNA]</scope>
    <source>
        <strain evidence="3 4">BE310</strain>
    </source>
</reference>
<feature type="domain" description="Ice-binding protein C-terminal" evidence="2">
    <location>
        <begin position="287"/>
        <end position="310"/>
    </location>
</feature>
<evidence type="ECO:0000256" key="1">
    <source>
        <dbReference type="SAM" id="SignalP"/>
    </source>
</evidence>
<accession>A0ABU1Z5V5</accession>
<gene>
    <name evidence="3" type="ORF">J2X16_000701</name>
</gene>
<keyword evidence="4" id="KW-1185">Reference proteome</keyword>
<dbReference type="Pfam" id="PF07589">
    <property type="entry name" value="PEP-CTERM"/>
    <property type="match status" value="1"/>
</dbReference>
<dbReference type="InterPro" id="IPR013424">
    <property type="entry name" value="Ice-binding_C"/>
</dbReference>
<dbReference type="EMBL" id="JAVDXQ010000001">
    <property type="protein sequence ID" value="MDR7295380.1"/>
    <property type="molecule type" value="Genomic_DNA"/>
</dbReference>
<keyword evidence="1" id="KW-0732">Signal</keyword>
<dbReference type="NCBIfam" id="TIGR02595">
    <property type="entry name" value="PEP_CTERM"/>
    <property type="match status" value="1"/>
</dbReference>
<comment type="caution">
    <text evidence="3">The sequence shown here is derived from an EMBL/GenBank/DDBJ whole genome shotgun (WGS) entry which is preliminary data.</text>
</comment>
<sequence length="310" mass="31222">MSRLAHIALCALLPLCAQAAPRQLDIVRPGGFLNVCAAPSGGGGGFWAGDDITSPIAGACNAHYFAQGGPVSGTASSSAPSISNNAAGTAHMGWVQMGAENHSPAETWFAHGTVNGGYSDTLTVNLAGHEGESGHLLLRVAVAGTMWATGETGAAGFQVLPYVNKGMVSAANPGYDDGSSNHLWSTDQQVADWGVGSDASDPDNSLAVNEVVTFSLPVVIGQGLEVGLYSRAIAGQRSSGGFPGWSANSGLAFTSFLAGGASLVLSGQDAPGFSIASASGLDWTAAAVPEPGVWALMLAGLAVVALQRRR</sequence>
<feature type="chain" id="PRO_5046353404" description="Ice-binding protein C-terminal domain-containing protein" evidence="1">
    <location>
        <begin position="20"/>
        <end position="310"/>
    </location>
</feature>
<protein>
    <recommendedName>
        <fullName evidence="2">Ice-binding protein C-terminal domain-containing protein</fullName>
    </recommendedName>
</protein>
<organism evidence="3 4">
    <name type="scientific">Pelomonas aquatica</name>
    <dbReference type="NCBI Taxonomy" id="431058"/>
    <lineage>
        <taxon>Bacteria</taxon>
        <taxon>Pseudomonadati</taxon>
        <taxon>Pseudomonadota</taxon>
        <taxon>Betaproteobacteria</taxon>
        <taxon>Burkholderiales</taxon>
        <taxon>Sphaerotilaceae</taxon>
        <taxon>Roseateles</taxon>
    </lineage>
</organism>
<evidence type="ECO:0000313" key="4">
    <source>
        <dbReference type="Proteomes" id="UP001180536"/>
    </source>
</evidence>
<dbReference type="RefSeq" id="WP_310341690.1">
    <property type="nucleotide sequence ID" value="NZ_JAVDXQ010000001.1"/>
</dbReference>
<name>A0ABU1Z5V5_9BURK</name>
<evidence type="ECO:0000313" key="3">
    <source>
        <dbReference type="EMBL" id="MDR7295380.1"/>
    </source>
</evidence>
<evidence type="ECO:0000259" key="2">
    <source>
        <dbReference type="Pfam" id="PF07589"/>
    </source>
</evidence>
<feature type="signal peptide" evidence="1">
    <location>
        <begin position="1"/>
        <end position="19"/>
    </location>
</feature>
<dbReference type="Proteomes" id="UP001180536">
    <property type="component" value="Unassembled WGS sequence"/>
</dbReference>
<proteinExistence type="predicted"/>